<dbReference type="OrthoDB" id="8919081at2759"/>
<keyword evidence="18" id="KW-0732">Signal</keyword>
<dbReference type="GO" id="GO:0035805">
    <property type="term" value="C:egg coat"/>
    <property type="evidence" value="ECO:0007669"/>
    <property type="project" value="UniProtKB-SubCell"/>
</dbReference>
<sequence>MANWASNVNFGVVLLTLCIGAHYALQIPQVQSTQTPQRAVQEKQIAEPSSSKCRVKEWTLYCGDPDIPAAECEAINCCFEKGQCYYGNAVTVQCTRDGQFVVVVAKAATIPQLNLDTVILLDGEEDACAPVNSTEAYVIFQFSVRACGTSVKEEGGYVIYENSMSSSYEVTLGSRGSVTRDSNYELLFQCRYSETAVEALVVEVNAIPPPLSVVASGPLRVELRLASGQCTTKGCEEDEEAYTSYYTEEDYPVAKILRQPVHVEIRVLGRTDPNLVLQIGNCWATSSPSPLSLPQWDLLVNGCPSDEDRYLTTLLPVTGLSSHQYPTHYKRFVVQMFTFVDKDSLLPLQEQVFIHCNTAVCYHSAMDSCEQRCNRQRRDVSGVPKEVAKGSILVSSGEVVVTDSKALFKRMPF</sequence>
<evidence type="ECO:0000256" key="10">
    <source>
        <dbReference type="ARBA" id="ARBA00023180"/>
    </source>
</evidence>
<dbReference type="PROSITE" id="PS00682">
    <property type="entry name" value="ZP_1"/>
    <property type="match status" value="1"/>
</dbReference>
<dbReference type="Gene3D" id="2.60.40.3210">
    <property type="entry name" value="Zona pellucida, ZP-N domain"/>
    <property type="match status" value="1"/>
</dbReference>
<dbReference type="InterPro" id="IPR055356">
    <property type="entry name" value="ZP-N"/>
</dbReference>
<evidence type="ECO:0000256" key="6">
    <source>
        <dbReference type="ARBA" id="ARBA00022692"/>
    </source>
</evidence>
<evidence type="ECO:0000256" key="8">
    <source>
        <dbReference type="ARBA" id="ARBA00023136"/>
    </source>
</evidence>
<dbReference type="Gene3D" id="2.60.40.4100">
    <property type="entry name" value="Zona pellucida, ZP-C domain"/>
    <property type="match status" value="1"/>
</dbReference>
<evidence type="ECO:0000259" key="19">
    <source>
        <dbReference type="PROSITE" id="PS51034"/>
    </source>
</evidence>
<evidence type="ECO:0000256" key="5">
    <source>
        <dbReference type="ARBA" id="ARBA00022685"/>
    </source>
</evidence>
<dbReference type="InterPro" id="IPR044913">
    <property type="entry name" value="P_trefoil_dom_sf"/>
</dbReference>
<feature type="disulfide bond" evidence="17">
    <location>
        <begin position="62"/>
        <end position="77"/>
    </location>
</feature>
<proteinExistence type="predicted"/>
<keyword evidence="4" id="KW-0272">Extracellular matrix</keyword>
<feature type="domain" description="P-type" evidence="20">
    <location>
        <begin position="51"/>
        <end position="88"/>
    </location>
</feature>
<dbReference type="InterPro" id="IPR051148">
    <property type="entry name" value="Zona_Pellucida_Domain_gp"/>
</dbReference>
<dbReference type="PANTHER" id="PTHR23343">
    <property type="entry name" value="ZONA PELLUCIDA SPERM-BINDING PROTEIN"/>
    <property type="match status" value="1"/>
</dbReference>
<evidence type="ECO:0000256" key="4">
    <source>
        <dbReference type="ARBA" id="ARBA00022530"/>
    </source>
</evidence>
<evidence type="ECO:0000256" key="14">
    <source>
        <dbReference type="ARBA" id="ARBA00040238"/>
    </source>
</evidence>
<evidence type="ECO:0000313" key="21">
    <source>
        <dbReference type="Proteomes" id="UP000515152"/>
    </source>
</evidence>
<keyword evidence="10" id="KW-0325">Glycoprotein</keyword>
<dbReference type="PROSITE" id="PS51448">
    <property type="entry name" value="P_TREFOIL_2"/>
    <property type="match status" value="1"/>
</dbReference>
<keyword evidence="6" id="KW-0812">Transmembrane</keyword>
<gene>
    <name evidence="22" type="primary">LOC105900351</name>
</gene>
<keyword evidence="2" id="KW-1003">Cell membrane</keyword>
<dbReference type="AlphaFoldDB" id="A0A6P8G2U1"/>
<comment type="caution">
    <text evidence="17">Lacks conserved residue(s) required for the propagation of feature annotation.</text>
</comment>
<evidence type="ECO:0000256" key="11">
    <source>
        <dbReference type="ARBA" id="ARBA00023279"/>
    </source>
</evidence>
<dbReference type="PROSITE" id="PS51034">
    <property type="entry name" value="ZP_2"/>
    <property type="match status" value="1"/>
</dbReference>
<keyword evidence="8" id="KW-0472">Membrane</keyword>
<dbReference type="InterPro" id="IPR017977">
    <property type="entry name" value="ZP_dom_CS"/>
</dbReference>
<dbReference type="GO" id="GO:0005886">
    <property type="term" value="C:plasma membrane"/>
    <property type="evidence" value="ECO:0007669"/>
    <property type="project" value="UniProtKB-SubCell"/>
</dbReference>
<dbReference type="SMART" id="SM00241">
    <property type="entry name" value="ZP"/>
    <property type="match status" value="1"/>
</dbReference>
<dbReference type="PANTHER" id="PTHR23343:SF31">
    <property type="entry name" value="ZONA PELLUCIDA SPERM-BINDING PROTEIN 4"/>
    <property type="match status" value="1"/>
</dbReference>
<evidence type="ECO:0000256" key="7">
    <source>
        <dbReference type="ARBA" id="ARBA00022989"/>
    </source>
</evidence>
<feature type="chain" id="PRO_5028283319" description="Zona pellucida sperm-binding protein 4" evidence="18">
    <location>
        <begin position="27"/>
        <end position="413"/>
    </location>
</feature>
<protein>
    <recommendedName>
        <fullName evidence="14">Zona pellucida sperm-binding protein 4</fullName>
    </recommendedName>
    <alternativeName>
        <fullName evidence="16">Zona pellucida glycoprotein 4</fullName>
    </alternativeName>
    <alternativeName>
        <fullName evidence="15">Zona pellucida protein B</fullName>
    </alternativeName>
</protein>
<dbReference type="InterPro" id="IPR000519">
    <property type="entry name" value="P_trefoil_dom"/>
</dbReference>
<evidence type="ECO:0000256" key="17">
    <source>
        <dbReference type="PROSITE-ProRule" id="PRU00779"/>
    </source>
</evidence>
<keyword evidence="7" id="KW-1133">Transmembrane helix</keyword>
<organism evidence="21 22">
    <name type="scientific">Clupea harengus</name>
    <name type="common">Atlantic herring</name>
    <dbReference type="NCBI Taxonomy" id="7950"/>
    <lineage>
        <taxon>Eukaryota</taxon>
        <taxon>Metazoa</taxon>
        <taxon>Chordata</taxon>
        <taxon>Craniata</taxon>
        <taxon>Vertebrata</taxon>
        <taxon>Euteleostomi</taxon>
        <taxon>Actinopterygii</taxon>
        <taxon>Neopterygii</taxon>
        <taxon>Teleostei</taxon>
        <taxon>Clupei</taxon>
        <taxon>Clupeiformes</taxon>
        <taxon>Clupeoidei</taxon>
        <taxon>Clupeidae</taxon>
        <taxon>Clupea</taxon>
    </lineage>
</organism>
<feature type="signal peptide" evidence="18">
    <location>
        <begin position="1"/>
        <end position="26"/>
    </location>
</feature>
<dbReference type="GO" id="GO:0060468">
    <property type="term" value="P:prevention of polyspermy"/>
    <property type="evidence" value="ECO:0007669"/>
    <property type="project" value="TreeGrafter"/>
</dbReference>
<reference evidence="22" key="1">
    <citation type="submission" date="2025-08" db="UniProtKB">
        <authorList>
            <consortium name="RefSeq"/>
        </authorList>
    </citation>
    <scope>IDENTIFICATION</scope>
</reference>
<dbReference type="Proteomes" id="UP000515152">
    <property type="component" value="Chromosome 12"/>
</dbReference>
<accession>A0A6P8G2U1</accession>
<keyword evidence="9 17" id="KW-1015">Disulfide bond</keyword>
<dbReference type="GeneID" id="105900351"/>
<comment type="function">
    <text evidence="13">Component of the zona pellucida, an extracellular matrix surrounding oocytes which mediates sperm binding, induction of the acrosome reaction and prevents post-fertilization polyspermy. The zona pellucida is composed of 3 to 4 glycoproteins, ZP1, ZP2, ZP3, and ZP4. ZP4 may act as a sperm receptor.</text>
</comment>
<evidence type="ECO:0000256" key="9">
    <source>
        <dbReference type="ARBA" id="ARBA00023157"/>
    </source>
</evidence>
<dbReference type="GO" id="GO:0007339">
    <property type="term" value="P:binding of sperm to zona pellucida"/>
    <property type="evidence" value="ECO:0007669"/>
    <property type="project" value="TreeGrafter"/>
</dbReference>
<keyword evidence="11" id="KW-0278">Fertilization</keyword>
<evidence type="ECO:0000256" key="18">
    <source>
        <dbReference type="SAM" id="SignalP"/>
    </source>
</evidence>
<dbReference type="GO" id="GO:0032190">
    <property type="term" value="F:acrosin binding"/>
    <property type="evidence" value="ECO:0007669"/>
    <property type="project" value="TreeGrafter"/>
</dbReference>
<evidence type="ECO:0000259" key="20">
    <source>
        <dbReference type="PROSITE" id="PS51448"/>
    </source>
</evidence>
<comment type="subcellular location">
    <subcellularLocation>
        <location evidence="1">Cell membrane</location>
        <topology evidence="1">Single-pass type I membrane protein</topology>
    </subcellularLocation>
    <subcellularLocation>
        <location evidence="12">Zona pellucida</location>
    </subcellularLocation>
</comment>
<dbReference type="CDD" id="cd00111">
    <property type="entry name" value="Trefoil"/>
    <property type="match status" value="1"/>
</dbReference>
<dbReference type="InterPro" id="IPR042235">
    <property type="entry name" value="ZP-C_dom"/>
</dbReference>
<feature type="domain" description="ZP" evidence="19">
    <location>
        <begin position="93"/>
        <end position="376"/>
    </location>
</feature>
<keyword evidence="3" id="KW-0964">Secreted</keyword>
<evidence type="ECO:0000256" key="1">
    <source>
        <dbReference type="ARBA" id="ARBA00004251"/>
    </source>
</evidence>
<dbReference type="InterPro" id="IPR001507">
    <property type="entry name" value="ZP_dom"/>
</dbReference>
<keyword evidence="21" id="KW-1185">Reference proteome</keyword>
<keyword evidence="5" id="KW-0165">Cleavage on pair of basic residues</keyword>
<dbReference type="Pfam" id="PF00100">
    <property type="entry name" value="Zona_pellucida"/>
    <property type="match status" value="1"/>
</dbReference>
<dbReference type="SUPFAM" id="SSF57492">
    <property type="entry name" value="Trefoil"/>
    <property type="match status" value="1"/>
</dbReference>
<evidence type="ECO:0000256" key="16">
    <source>
        <dbReference type="ARBA" id="ARBA00042573"/>
    </source>
</evidence>
<dbReference type="InterPro" id="IPR055355">
    <property type="entry name" value="ZP-C"/>
</dbReference>
<dbReference type="GO" id="GO:0035804">
    <property type="term" value="F:structural constituent of egg coat"/>
    <property type="evidence" value="ECO:0007669"/>
    <property type="project" value="TreeGrafter"/>
</dbReference>
<evidence type="ECO:0000256" key="2">
    <source>
        <dbReference type="ARBA" id="ARBA00022475"/>
    </source>
</evidence>
<evidence type="ECO:0000256" key="12">
    <source>
        <dbReference type="ARBA" id="ARBA00024183"/>
    </source>
</evidence>
<evidence type="ECO:0000256" key="3">
    <source>
        <dbReference type="ARBA" id="ARBA00022525"/>
    </source>
</evidence>
<evidence type="ECO:0000256" key="13">
    <source>
        <dbReference type="ARBA" id="ARBA00037545"/>
    </source>
</evidence>
<name>A0A6P8G2U1_CLUHA</name>
<evidence type="ECO:0000313" key="22">
    <source>
        <dbReference type="RefSeq" id="XP_031433469.1"/>
    </source>
</evidence>
<dbReference type="RefSeq" id="XP_031433469.1">
    <property type="nucleotide sequence ID" value="XM_031577609.1"/>
</dbReference>
<evidence type="ECO:0000256" key="15">
    <source>
        <dbReference type="ARBA" id="ARBA00042273"/>
    </source>
</evidence>
<dbReference type="Pfam" id="PF23344">
    <property type="entry name" value="ZP-N"/>
    <property type="match status" value="1"/>
</dbReference>
<dbReference type="KEGG" id="char:105900351"/>